<dbReference type="InterPro" id="IPR056420">
    <property type="entry name" value="GEMI5_RBS"/>
</dbReference>
<dbReference type="STRING" id="307972.A0A2G8LKN5"/>
<evidence type="ECO:0000313" key="4">
    <source>
        <dbReference type="EMBL" id="PIK60772.1"/>
    </source>
</evidence>
<feature type="region of interest" description="Disordered" evidence="1">
    <location>
        <begin position="38"/>
        <end position="73"/>
    </location>
</feature>
<dbReference type="PANTHER" id="PTHR46362">
    <property type="entry name" value="GEM-ASSOCIATED PROTEIN 5"/>
    <property type="match status" value="1"/>
</dbReference>
<feature type="region of interest" description="Disordered" evidence="1">
    <location>
        <begin position="553"/>
        <end position="668"/>
    </location>
</feature>
<dbReference type="AlphaFoldDB" id="A0A2G8LKN5"/>
<dbReference type="Pfam" id="PF23777">
    <property type="entry name" value="GEMI5_RBS"/>
    <property type="match status" value="1"/>
</dbReference>
<feature type="compositionally biased region" description="Polar residues" evidence="1">
    <location>
        <begin position="638"/>
        <end position="656"/>
    </location>
</feature>
<gene>
    <name evidence="4" type="ORF">BSL78_02336</name>
</gene>
<dbReference type="InterPro" id="IPR056421">
    <property type="entry name" value="TPR_GEMI5"/>
</dbReference>
<dbReference type="PANTHER" id="PTHR46362:SF1">
    <property type="entry name" value="GEM-ASSOCIATED PROTEIN 5"/>
    <property type="match status" value="1"/>
</dbReference>
<accession>A0A2G8LKN5</accession>
<feature type="compositionally biased region" description="Polar residues" evidence="1">
    <location>
        <begin position="586"/>
        <end position="620"/>
    </location>
</feature>
<dbReference type="GO" id="GO:0003730">
    <property type="term" value="F:mRNA 3'-UTR binding"/>
    <property type="evidence" value="ECO:0007669"/>
    <property type="project" value="TreeGrafter"/>
</dbReference>
<organism evidence="4 5">
    <name type="scientific">Stichopus japonicus</name>
    <name type="common">Sea cucumber</name>
    <dbReference type="NCBI Taxonomy" id="307972"/>
    <lineage>
        <taxon>Eukaryota</taxon>
        <taxon>Metazoa</taxon>
        <taxon>Echinodermata</taxon>
        <taxon>Eleutherozoa</taxon>
        <taxon>Echinozoa</taxon>
        <taxon>Holothuroidea</taxon>
        <taxon>Aspidochirotacea</taxon>
        <taxon>Aspidochirotida</taxon>
        <taxon>Stichopodidae</taxon>
        <taxon>Apostichopus</taxon>
    </lineage>
</organism>
<dbReference type="GO" id="GO:0005634">
    <property type="term" value="C:nucleus"/>
    <property type="evidence" value="ECO:0007669"/>
    <property type="project" value="TreeGrafter"/>
</dbReference>
<evidence type="ECO:0000256" key="1">
    <source>
        <dbReference type="SAM" id="MobiDB-lite"/>
    </source>
</evidence>
<proteinExistence type="predicted"/>
<sequence>MKDATPKSPSTFPSVPEKDLKQIVELLEEKKRELSLEGVADGLSRGLESKSGEVTDGRGLDPAGCHVKDGEDEGKDAKKHFEEADTWEDVQKVGSKTKRKKGKSYFPVCSQLDNRGKHWFLKDCVDIAERKYGKTTELLHQDSVPAGLFTSRKDLSQTMTIEGNHHQEHGNIDIRLWLDVWQGKLLNVLRDATHRGQLNDKMVAMAPQVGHDVWLETCRAYAKQLEQNGDPQKAATYYVCCHQIQQAVKVLKENKHFSCLAIDKPENAVRLLARSGSQSALKAALDVAILTDQKDILCSQVPRYANKCMLNGDWSEAWDLSTDDISILCLHLVMIIHEALIINLRRTAGSDMSDMYNEPKFSHYLAQVSEHGQDSFSGWPCLSVHGTTLLSAAISIWETQDHPWEKASKTDILESLHKLFVPSFDLRVPKQFFISGAVCVALDFLESTSVSEKSYSHVEKILKECYQAGDLTLMKAILSLVYPKGFFVDKLSMSPLVVPGNHDSSVRPTEAYYAYTVLYYLWWNCPGRISHFAAQEPSTSSASVHGTVINSDSSAQGATAQQTSSNAGEGGGGGGGALASDEQKDSSTQNGSANISHGSIPSPLTCTETTTQESLAQDSEINADKVLPDVKTARDSSNEMNGEVTSPNDSKISSWQNEERDRECPERGKAKLQSFTEDAQGEVHTDMEWCKFAWIRTKICKDVLVKRKPLQWYRLRAELQQIGIARQALSDDRGEIQSDNIGGESSLPLNDSNLKGQTDGEVPEISSCQDTMEGSDLSTGENDIQELQPEGVVLPDEHLPIFERYLRPSITEVTLTENEARLQEELDSLNMGSEVPDPLESMLVIASLLTNIFLAGYCEPDSKFVLQGLVKFETKHICTRSQLKHFLRLKRKLEETLQRGEEPS</sequence>
<feature type="compositionally biased region" description="Basic and acidic residues" evidence="1">
    <location>
        <begin position="622"/>
        <end position="637"/>
    </location>
</feature>
<dbReference type="GO" id="GO:0000387">
    <property type="term" value="P:spliceosomal snRNP assembly"/>
    <property type="evidence" value="ECO:0007669"/>
    <property type="project" value="TreeGrafter"/>
</dbReference>
<name>A0A2G8LKN5_STIJA</name>
<protein>
    <submittedName>
        <fullName evidence="4">Putative gem-associated protein 5-like</fullName>
    </submittedName>
</protein>
<feature type="compositionally biased region" description="Basic and acidic residues" evidence="1">
    <location>
        <begin position="47"/>
        <end position="59"/>
    </location>
</feature>
<dbReference type="EMBL" id="MRZV01000048">
    <property type="protein sequence ID" value="PIK60772.1"/>
    <property type="molecule type" value="Genomic_DNA"/>
</dbReference>
<dbReference type="Proteomes" id="UP000230750">
    <property type="component" value="Unassembled WGS sequence"/>
</dbReference>
<feature type="compositionally biased region" description="Basic and acidic residues" evidence="1">
    <location>
        <begin position="657"/>
        <end position="668"/>
    </location>
</feature>
<feature type="domain" description="Gem-associated protein 5 TPR" evidence="2">
    <location>
        <begin position="147"/>
        <end position="257"/>
    </location>
</feature>
<feature type="domain" description="Gem-associated protein 5 RBS" evidence="3">
    <location>
        <begin position="429"/>
        <end position="565"/>
    </location>
</feature>
<dbReference type="GO" id="GO:0032797">
    <property type="term" value="C:SMN complex"/>
    <property type="evidence" value="ECO:0007669"/>
    <property type="project" value="TreeGrafter"/>
</dbReference>
<comment type="caution">
    <text evidence="4">The sequence shown here is derived from an EMBL/GenBank/DDBJ whole genome shotgun (WGS) entry which is preliminary data.</text>
</comment>
<reference evidence="4 5" key="1">
    <citation type="journal article" date="2017" name="PLoS Biol.">
        <title>The sea cucumber genome provides insights into morphological evolution and visceral regeneration.</title>
        <authorList>
            <person name="Zhang X."/>
            <person name="Sun L."/>
            <person name="Yuan J."/>
            <person name="Sun Y."/>
            <person name="Gao Y."/>
            <person name="Zhang L."/>
            <person name="Li S."/>
            <person name="Dai H."/>
            <person name="Hamel J.F."/>
            <person name="Liu C."/>
            <person name="Yu Y."/>
            <person name="Liu S."/>
            <person name="Lin W."/>
            <person name="Guo K."/>
            <person name="Jin S."/>
            <person name="Xu P."/>
            <person name="Storey K.B."/>
            <person name="Huan P."/>
            <person name="Zhang T."/>
            <person name="Zhou Y."/>
            <person name="Zhang J."/>
            <person name="Lin C."/>
            <person name="Li X."/>
            <person name="Xing L."/>
            <person name="Huo D."/>
            <person name="Sun M."/>
            <person name="Wang L."/>
            <person name="Mercier A."/>
            <person name="Li F."/>
            <person name="Yang H."/>
            <person name="Xiang J."/>
        </authorList>
    </citation>
    <scope>NUCLEOTIDE SEQUENCE [LARGE SCALE GENOMIC DNA]</scope>
    <source>
        <strain evidence="4">Shaxun</strain>
        <tissue evidence="4">Muscle</tissue>
    </source>
</reference>
<evidence type="ECO:0000313" key="5">
    <source>
        <dbReference type="Proteomes" id="UP000230750"/>
    </source>
</evidence>
<feature type="compositionally biased region" description="Polar residues" evidence="1">
    <location>
        <begin position="553"/>
        <end position="567"/>
    </location>
</feature>
<feature type="compositionally biased region" description="Polar residues" evidence="1">
    <location>
        <begin position="766"/>
        <end position="781"/>
    </location>
</feature>
<dbReference type="OrthoDB" id="7326421at2759"/>
<evidence type="ECO:0000259" key="2">
    <source>
        <dbReference type="Pfam" id="PF23774"/>
    </source>
</evidence>
<keyword evidence="5" id="KW-1185">Reference proteome</keyword>
<feature type="region of interest" description="Disordered" evidence="1">
    <location>
        <begin position="735"/>
        <end position="781"/>
    </location>
</feature>
<dbReference type="Pfam" id="PF23774">
    <property type="entry name" value="TPR_GEMI5"/>
    <property type="match status" value="1"/>
</dbReference>
<feature type="compositionally biased region" description="Gly residues" evidence="1">
    <location>
        <begin position="568"/>
        <end position="577"/>
    </location>
</feature>
<feature type="compositionally biased region" description="Polar residues" evidence="1">
    <location>
        <begin position="747"/>
        <end position="756"/>
    </location>
</feature>
<evidence type="ECO:0000259" key="3">
    <source>
        <dbReference type="Pfam" id="PF23777"/>
    </source>
</evidence>
<dbReference type="InterPro" id="IPR052640">
    <property type="entry name" value="Gemin-5"/>
</dbReference>